<feature type="compositionally biased region" description="Polar residues" evidence="1">
    <location>
        <begin position="60"/>
        <end position="79"/>
    </location>
</feature>
<sequence length="267" mass="29892">MYKRDIEEQEAKHIRDYIRKAIARLAASDNSPKPPLILMNTKPRQTKDRCREKDSEKKNNLPSDLNKPSNDTPGQNSWASAARNGHKNSRVTITASIVSKNITPGDSNKPSTSSKLTMIKNTKSRNSKEIISDSRNFLRLPVDHEWRNLSPEDLREVILKCLAVFPASTGLIKPVRTGLAISLSNSGTREALLQTKIGLLDTGAKLEPASNWFPFLVPRMPKFIRTIQGQIEVTKEMLYSEIERVTSTRHTSVRQNGASITGAPHRT</sequence>
<dbReference type="AlphaFoldDB" id="A0A0B1P0T0"/>
<reference evidence="2 3" key="1">
    <citation type="journal article" date="2014" name="BMC Genomics">
        <title>Adaptive genomic structural variation in the grape powdery mildew pathogen, Erysiphe necator.</title>
        <authorList>
            <person name="Jones L."/>
            <person name="Riaz S."/>
            <person name="Morales-Cruz A."/>
            <person name="Amrine K.C."/>
            <person name="McGuire B."/>
            <person name="Gubler W.D."/>
            <person name="Walker M.A."/>
            <person name="Cantu D."/>
        </authorList>
    </citation>
    <scope>NUCLEOTIDE SEQUENCE [LARGE SCALE GENOMIC DNA]</scope>
    <source>
        <strain evidence="3">c</strain>
    </source>
</reference>
<dbReference type="HOGENOM" id="CLU_018153_3_3_1"/>
<dbReference type="STRING" id="52586.A0A0B1P0T0"/>
<keyword evidence="3" id="KW-1185">Reference proteome</keyword>
<feature type="compositionally biased region" description="Polar residues" evidence="1">
    <location>
        <begin position="100"/>
        <end position="121"/>
    </location>
</feature>
<organism evidence="2 3">
    <name type="scientific">Uncinula necator</name>
    <name type="common">Grape powdery mildew</name>
    <dbReference type="NCBI Taxonomy" id="52586"/>
    <lineage>
        <taxon>Eukaryota</taxon>
        <taxon>Fungi</taxon>
        <taxon>Dikarya</taxon>
        <taxon>Ascomycota</taxon>
        <taxon>Pezizomycotina</taxon>
        <taxon>Leotiomycetes</taxon>
        <taxon>Erysiphales</taxon>
        <taxon>Erysiphaceae</taxon>
        <taxon>Erysiphe</taxon>
    </lineage>
</organism>
<comment type="caution">
    <text evidence="2">The sequence shown here is derived from an EMBL/GenBank/DDBJ whole genome shotgun (WGS) entry which is preliminary data.</text>
</comment>
<feature type="region of interest" description="Disordered" evidence="1">
    <location>
        <begin position="100"/>
        <end position="125"/>
    </location>
</feature>
<proteinExistence type="predicted"/>
<feature type="region of interest" description="Disordered" evidence="1">
    <location>
        <begin position="29"/>
        <end position="86"/>
    </location>
</feature>
<gene>
    <name evidence="2" type="ORF">EV44_g3974</name>
</gene>
<name>A0A0B1P0T0_UNCNE</name>
<dbReference type="Proteomes" id="UP000030854">
    <property type="component" value="Unassembled WGS sequence"/>
</dbReference>
<evidence type="ECO:0000256" key="1">
    <source>
        <dbReference type="SAM" id="MobiDB-lite"/>
    </source>
</evidence>
<evidence type="ECO:0000313" key="3">
    <source>
        <dbReference type="Proteomes" id="UP000030854"/>
    </source>
</evidence>
<evidence type="ECO:0000313" key="2">
    <source>
        <dbReference type="EMBL" id="KHJ30429.1"/>
    </source>
</evidence>
<dbReference type="EMBL" id="JNVN01004268">
    <property type="protein sequence ID" value="KHJ30429.1"/>
    <property type="molecule type" value="Genomic_DNA"/>
</dbReference>
<accession>A0A0B1P0T0</accession>
<protein>
    <submittedName>
        <fullName evidence="2">Putative eka-like protein</fullName>
    </submittedName>
</protein>
<feature type="compositionally biased region" description="Basic and acidic residues" evidence="1">
    <location>
        <begin position="45"/>
        <end position="59"/>
    </location>
</feature>